<keyword evidence="3" id="KW-0804">Transcription</keyword>
<sequence>MEAHSALSMSNSDLKKVCNSGVSGVISSSLHVLPTSFEEKLPKPPDSRDSSIDRNFRSPTVVPNHTPFVSNSGVVGPLLSSTSGFSLDLHYSSIAQGIHPNGSPFISQSSSCGMPLSLPQSSHLRAFQISTNNYPKETTAMLWNPESIDEVLTYPDNLSEGINQIQGNIINDQIPDMTINDRIQCSSLTTSDDLAKQSEYWELTDDWKDLLNDSVVIETQPKSTFQSTQEASLSNTAHQMHVHQQLPVHSGELCIVTSPSPSTNGALPRPRMRWTPELHEGFVDAVNKLGGSEKATPKGVLKLMKVEGLTIYHVKSHLQKYRTARYRPDSSEGTSEKKVPSLNEIASLDLKTGMELTEALRMQMEVQKRLHEQLEVQRNLQLRIEEQGRCLQMMFEQQCKAGGMDKLKAPSSAPEAQTTQSSCVGTPPPKNGAPESDQDEKRGDPAAAADGPRLAGCKQKMPDPQPPDSFLGHESPTQKRARAAVLSTSSSA</sequence>
<dbReference type="Proteomes" id="UP001412067">
    <property type="component" value="Unassembled WGS sequence"/>
</dbReference>
<comment type="caution">
    <text evidence="7">The sequence shown here is derived from an EMBL/GenBank/DDBJ whole genome shotgun (WGS) entry which is preliminary data.</text>
</comment>
<dbReference type="InterPro" id="IPR025756">
    <property type="entry name" value="Myb_CC_LHEQLE"/>
</dbReference>
<name>A0ABR2LZB0_9ASPA</name>
<feature type="compositionally biased region" description="Basic and acidic residues" evidence="5">
    <location>
        <begin position="37"/>
        <end position="56"/>
    </location>
</feature>
<evidence type="ECO:0000256" key="2">
    <source>
        <dbReference type="ARBA" id="ARBA00023125"/>
    </source>
</evidence>
<proteinExistence type="predicted"/>
<evidence type="ECO:0000256" key="1">
    <source>
        <dbReference type="ARBA" id="ARBA00023015"/>
    </source>
</evidence>
<keyword evidence="4" id="KW-0539">Nucleus</keyword>
<dbReference type="InterPro" id="IPR046955">
    <property type="entry name" value="PHR1-like"/>
</dbReference>
<dbReference type="InterPro" id="IPR009057">
    <property type="entry name" value="Homeodomain-like_sf"/>
</dbReference>
<keyword evidence="2" id="KW-0238">DNA-binding</keyword>
<organism evidence="7 8">
    <name type="scientific">Platanthera guangdongensis</name>
    <dbReference type="NCBI Taxonomy" id="2320717"/>
    <lineage>
        <taxon>Eukaryota</taxon>
        <taxon>Viridiplantae</taxon>
        <taxon>Streptophyta</taxon>
        <taxon>Embryophyta</taxon>
        <taxon>Tracheophyta</taxon>
        <taxon>Spermatophyta</taxon>
        <taxon>Magnoliopsida</taxon>
        <taxon>Liliopsida</taxon>
        <taxon>Asparagales</taxon>
        <taxon>Orchidaceae</taxon>
        <taxon>Orchidoideae</taxon>
        <taxon>Orchideae</taxon>
        <taxon>Orchidinae</taxon>
        <taxon>Platanthera</taxon>
    </lineage>
</organism>
<dbReference type="EMBL" id="JBBWWR010000013">
    <property type="protein sequence ID" value="KAK8955578.1"/>
    <property type="molecule type" value="Genomic_DNA"/>
</dbReference>
<feature type="domain" description="HTH myb-type" evidence="6">
    <location>
        <begin position="273"/>
        <end position="326"/>
    </location>
</feature>
<keyword evidence="8" id="KW-1185">Reference proteome</keyword>
<feature type="region of interest" description="Disordered" evidence="5">
    <location>
        <begin position="404"/>
        <end position="492"/>
    </location>
</feature>
<dbReference type="InterPro" id="IPR017930">
    <property type="entry name" value="Myb_dom"/>
</dbReference>
<protein>
    <submittedName>
        <fullName evidence="7">Protein PHR1-LIKE 1</fullName>
    </submittedName>
</protein>
<feature type="compositionally biased region" description="Polar residues" evidence="5">
    <location>
        <begin position="414"/>
        <end position="424"/>
    </location>
</feature>
<evidence type="ECO:0000259" key="6">
    <source>
        <dbReference type="PROSITE" id="PS51294"/>
    </source>
</evidence>
<dbReference type="Pfam" id="PF00249">
    <property type="entry name" value="Myb_DNA-binding"/>
    <property type="match status" value="1"/>
</dbReference>
<evidence type="ECO:0000256" key="5">
    <source>
        <dbReference type="SAM" id="MobiDB-lite"/>
    </source>
</evidence>
<dbReference type="PANTHER" id="PTHR31499:SF80">
    <property type="entry name" value="HTH MYB-TYPE DOMAIN-CONTAINING PROTEIN"/>
    <property type="match status" value="1"/>
</dbReference>
<dbReference type="InterPro" id="IPR006447">
    <property type="entry name" value="Myb_dom_plants"/>
</dbReference>
<dbReference type="PANTHER" id="PTHR31499">
    <property type="entry name" value="MYB FAMILY TRANSCRIPTION FACTOR PHL11"/>
    <property type="match status" value="1"/>
</dbReference>
<accession>A0ABR2LZB0</accession>
<evidence type="ECO:0000256" key="4">
    <source>
        <dbReference type="ARBA" id="ARBA00023242"/>
    </source>
</evidence>
<dbReference type="Pfam" id="PF14379">
    <property type="entry name" value="Myb_CC_LHEQLE"/>
    <property type="match status" value="1"/>
</dbReference>
<dbReference type="SUPFAM" id="SSF46689">
    <property type="entry name" value="Homeodomain-like"/>
    <property type="match status" value="1"/>
</dbReference>
<reference evidence="7 8" key="1">
    <citation type="journal article" date="2022" name="Nat. Plants">
        <title>Genomes of leafy and leafless Platanthera orchids illuminate the evolution of mycoheterotrophy.</title>
        <authorList>
            <person name="Li M.H."/>
            <person name="Liu K.W."/>
            <person name="Li Z."/>
            <person name="Lu H.C."/>
            <person name="Ye Q.L."/>
            <person name="Zhang D."/>
            <person name="Wang J.Y."/>
            <person name="Li Y.F."/>
            <person name="Zhong Z.M."/>
            <person name="Liu X."/>
            <person name="Yu X."/>
            <person name="Liu D.K."/>
            <person name="Tu X.D."/>
            <person name="Liu B."/>
            <person name="Hao Y."/>
            <person name="Liao X.Y."/>
            <person name="Jiang Y.T."/>
            <person name="Sun W.H."/>
            <person name="Chen J."/>
            <person name="Chen Y.Q."/>
            <person name="Ai Y."/>
            <person name="Zhai J.W."/>
            <person name="Wu S.S."/>
            <person name="Zhou Z."/>
            <person name="Hsiao Y.Y."/>
            <person name="Wu W.L."/>
            <person name="Chen Y.Y."/>
            <person name="Lin Y.F."/>
            <person name="Hsu J.L."/>
            <person name="Li C.Y."/>
            <person name="Wang Z.W."/>
            <person name="Zhao X."/>
            <person name="Zhong W.Y."/>
            <person name="Ma X.K."/>
            <person name="Ma L."/>
            <person name="Huang J."/>
            <person name="Chen G.Z."/>
            <person name="Huang M.Z."/>
            <person name="Huang L."/>
            <person name="Peng D.H."/>
            <person name="Luo Y.B."/>
            <person name="Zou S.Q."/>
            <person name="Chen S.P."/>
            <person name="Lan S."/>
            <person name="Tsai W.C."/>
            <person name="Van de Peer Y."/>
            <person name="Liu Z.J."/>
        </authorList>
    </citation>
    <scope>NUCLEOTIDE SEQUENCE [LARGE SCALE GENOMIC DNA]</scope>
    <source>
        <strain evidence="7">Lor288</strain>
    </source>
</reference>
<evidence type="ECO:0000313" key="7">
    <source>
        <dbReference type="EMBL" id="KAK8955578.1"/>
    </source>
</evidence>
<dbReference type="PROSITE" id="PS51294">
    <property type="entry name" value="HTH_MYB"/>
    <property type="match status" value="1"/>
</dbReference>
<feature type="region of interest" description="Disordered" evidence="5">
    <location>
        <begin position="37"/>
        <end position="58"/>
    </location>
</feature>
<dbReference type="NCBIfam" id="TIGR01557">
    <property type="entry name" value="myb_SHAQKYF"/>
    <property type="match status" value="1"/>
</dbReference>
<dbReference type="InterPro" id="IPR001005">
    <property type="entry name" value="SANT/Myb"/>
</dbReference>
<keyword evidence="1" id="KW-0805">Transcription regulation</keyword>
<dbReference type="Gene3D" id="1.10.10.60">
    <property type="entry name" value="Homeodomain-like"/>
    <property type="match status" value="1"/>
</dbReference>
<evidence type="ECO:0000256" key="3">
    <source>
        <dbReference type="ARBA" id="ARBA00023163"/>
    </source>
</evidence>
<gene>
    <name evidence="7" type="primary">PHL1</name>
    <name evidence="7" type="ORF">KSP40_PGU002503</name>
</gene>
<evidence type="ECO:0000313" key="8">
    <source>
        <dbReference type="Proteomes" id="UP001412067"/>
    </source>
</evidence>